<keyword evidence="2" id="KW-1185">Reference proteome</keyword>
<comment type="caution">
    <text evidence="1">The sequence shown here is derived from an EMBL/GenBank/DDBJ whole genome shotgun (WGS) entry which is preliminary data.</text>
</comment>
<gene>
    <name evidence="1" type="ORF">JJB74_22455</name>
</gene>
<name>A0A934SX55_9BURK</name>
<organism evidence="1 2">
    <name type="scientific">Noviherbaspirillum pedocola</name>
    <dbReference type="NCBI Taxonomy" id="2801341"/>
    <lineage>
        <taxon>Bacteria</taxon>
        <taxon>Pseudomonadati</taxon>
        <taxon>Pseudomonadota</taxon>
        <taxon>Betaproteobacteria</taxon>
        <taxon>Burkholderiales</taxon>
        <taxon>Oxalobacteraceae</taxon>
        <taxon>Noviherbaspirillum</taxon>
    </lineage>
</organism>
<dbReference type="AlphaFoldDB" id="A0A934SX55"/>
<evidence type="ECO:0000313" key="1">
    <source>
        <dbReference type="EMBL" id="MBK4737392.1"/>
    </source>
</evidence>
<dbReference type="Proteomes" id="UP000622890">
    <property type="component" value="Unassembled WGS sequence"/>
</dbReference>
<dbReference type="EMBL" id="JAEPBG010000011">
    <property type="protein sequence ID" value="MBK4737392.1"/>
    <property type="molecule type" value="Genomic_DNA"/>
</dbReference>
<accession>A0A934SX55</accession>
<sequence length="82" mass="9082">MYCRAGSQHIADVDGCFDRTFSRANSDRGRSLYDTFGCERMLLCIGGDLLNAGPFIQTAIEHDIDLQTVSLTGESSRELYEA</sequence>
<dbReference type="RefSeq" id="WP_200595630.1">
    <property type="nucleotide sequence ID" value="NZ_JAEPBG010000011.1"/>
</dbReference>
<proteinExistence type="predicted"/>
<protein>
    <submittedName>
        <fullName evidence="1">Uncharacterized protein</fullName>
    </submittedName>
</protein>
<evidence type="ECO:0000313" key="2">
    <source>
        <dbReference type="Proteomes" id="UP000622890"/>
    </source>
</evidence>
<reference evidence="1" key="1">
    <citation type="submission" date="2021-01" db="EMBL/GenBank/DDBJ databases">
        <title>Genome sequence of strain Noviherbaspirillum sp. DKR-6.</title>
        <authorList>
            <person name="Chaudhary D.K."/>
        </authorList>
    </citation>
    <scope>NUCLEOTIDE SEQUENCE</scope>
    <source>
        <strain evidence="1">DKR-6</strain>
    </source>
</reference>